<sequence>MQNNTDVIAGLASSIFQDNETKFAKEQNFGRKLFIAAWAVEIMAASLGLLIAGFVAYDAYSQNPDESGNGLLNAITGALPFALIAVIELTKIPLASGLYRVRNWAWKIFILIALLALMLVTFETMFTGLERQMTNITARITDKKTAIQRFESQISENERQISEITKRDVESETDDINQQILTARSDAEQQLLNLNESHNSVVADLEQQLKDLSEQQLKSQNLVTSNFDTSIKSANELITSSNRKLEEAEKRVEQILAKIDDDPDIKKLERDNVDIQRLMDETEDLLASPEEANVKRAQVRINVKADGKRGIFTRSAFNNWREGQEDQIAANDLAIDNIKDELKGDLDRAEANVLKIVNERDTWIGERQSFEEQKTNVIRALADKPPSLELQLIGQQITEVQSKLQVAKDQYFKREEGIRSQEKNTVKSLTDQRREISDNINSERQLIPELKSGITKLKENIVTIQNEIRKDARNNQVYRFAQKWGQRSGSKLFDREAYEDILDVTEKDITKVGAFWFGSIAIICATIGTVLALIANIMTDPDAFVQKQKSRKVRPVRRGLRLLFLVVRKKLLKRREVIEREKIVEIEKLVEVEKEVEKIVEVEKIIEIEKEVEKEVEKLVPEIIPIPIFIPSDADHEAEMGKASKYYDAINKTIDDAVKRSSE</sequence>
<dbReference type="Proteomes" id="UP000199026">
    <property type="component" value="Unassembled WGS sequence"/>
</dbReference>
<evidence type="ECO:0000256" key="2">
    <source>
        <dbReference type="SAM" id="Phobius"/>
    </source>
</evidence>
<organism evidence="3 4">
    <name type="scientific">Lentibacter algarum</name>
    <dbReference type="NCBI Taxonomy" id="576131"/>
    <lineage>
        <taxon>Bacteria</taxon>
        <taxon>Pseudomonadati</taxon>
        <taxon>Pseudomonadota</taxon>
        <taxon>Alphaproteobacteria</taxon>
        <taxon>Rhodobacterales</taxon>
        <taxon>Roseobacteraceae</taxon>
        <taxon>Lentibacter</taxon>
    </lineage>
</organism>
<keyword evidence="2" id="KW-0812">Transmembrane</keyword>
<name>A0A1H3L3L8_9RHOB</name>
<keyword evidence="4" id="KW-1185">Reference proteome</keyword>
<keyword evidence="1" id="KW-0175">Coiled coil</keyword>
<dbReference type="EMBL" id="FNPR01000002">
    <property type="protein sequence ID" value="SDY58548.1"/>
    <property type="molecule type" value="Genomic_DNA"/>
</dbReference>
<evidence type="ECO:0000256" key="1">
    <source>
        <dbReference type="SAM" id="Coils"/>
    </source>
</evidence>
<feature type="transmembrane region" description="Helical" evidence="2">
    <location>
        <begin position="33"/>
        <end position="57"/>
    </location>
</feature>
<protein>
    <submittedName>
        <fullName evidence="3">Uncharacterized protein</fullName>
    </submittedName>
</protein>
<reference evidence="3 4" key="1">
    <citation type="submission" date="2016-10" db="EMBL/GenBank/DDBJ databases">
        <authorList>
            <person name="de Groot N.N."/>
        </authorList>
    </citation>
    <scope>NUCLEOTIDE SEQUENCE [LARGE SCALE GENOMIC DNA]</scope>
    <source>
        <strain evidence="3 4">DSM 24677</strain>
    </source>
</reference>
<keyword evidence="2" id="KW-0472">Membrane</keyword>
<proteinExistence type="predicted"/>
<evidence type="ECO:0000313" key="4">
    <source>
        <dbReference type="Proteomes" id="UP000199026"/>
    </source>
</evidence>
<dbReference type="RefSeq" id="WP_089891426.1">
    <property type="nucleotide sequence ID" value="NZ_FNPR01000002.1"/>
</dbReference>
<gene>
    <name evidence="3" type="ORF">SAMN05444486_102902</name>
</gene>
<accession>A0A1H3L3L8</accession>
<evidence type="ECO:0000313" key="3">
    <source>
        <dbReference type="EMBL" id="SDY58548.1"/>
    </source>
</evidence>
<dbReference type="AlphaFoldDB" id="A0A1H3L3L8"/>
<keyword evidence="2" id="KW-1133">Transmembrane helix</keyword>
<feature type="coiled-coil region" evidence="1">
    <location>
        <begin position="195"/>
        <end position="285"/>
    </location>
</feature>
<dbReference type="GeneID" id="78126040"/>
<dbReference type="STRING" id="576131.SAMN05444486_102902"/>
<feature type="transmembrane region" description="Helical" evidence="2">
    <location>
        <begin position="514"/>
        <end position="539"/>
    </location>
</feature>
<feature type="transmembrane region" description="Helical" evidence="2">
    <location>
        <begin position="108"/>
        <end position="129"/>
    </location>
</feature>
<feature type="transmembrane region" description="Helical" evidence="2">
    <location>
        <begin position="69"/>
        <end position="87"/>
    </location>
</feature>